<dbReference type="Pfam" id="PF12833">
    <property type="entry name" value="HTH_18"/>
    <property type="match status" value="1"/>
</dbReference>
<keyword evidence="4" id="KW-0804">Transcription</keyword>
<accession>A0A4U0PEY8</accession>
<feature type="domain" description="HTH araC/xylS-type" evidence="5">
    <location>
        <begin position="202"/>
        <end position="300"/>
    </location>
</feature>
<dbReference type="InterPro" id="IPR050204">
    <property type="entry name" value="AraC_XylS_family_regulators"/>
</dbReference>
<evidence type="ECO:0000256" key="4">
    <source>
        <dbReference type="ARBA" id="ARBA00023163"/>
    </source>
</evidence>
<evidence type="ECO:0000313" key="6">
    <source>
        <dbReference type="EMBL" id="TJZ66395.1"/>
    </source>
</evidence>
<dbReference type="SUPFAM" id="SSF46689">
    <property type="entry name" value="Homeodomain-like"/>
    <property type="match status" value="1"/>
</dbReference>
<keyword evidence="7" id="KW-1185">Reference proteome</keyword>
<protein>
    <submittedName>
        <fullName evidence="6">Helix-turn-helix transcriptional regulator</fullName>
    </submittedName>
</protein>
<name>A0A4U0PEY8_9NEIS</name>
<evidence type="ECO:0000256" key="3">
    <source>
        <dbReference type="ARBA" id="ARBA00023159"/>
    </source>
</evidence>
<keyword evidence="2" id="KW-0238">DNA-binding</keyword>
<dbReference type="SUPFAM" id="SSF51215">
    <property type="entry name" value="Regulatory protein AraC"/>
    <property type="match status" value="1"/>
</dbReference>
<keyword evidence="1" id="KW-0805">Transcription regulation</keyword>
<dbReference type="OrthoDB" id="7027806at2"/>
<dbReference type="InterPro" id="IPR037923">
    <property type="entry name" value="HTH-like"/>
</dbReference>
<keyword evidence="3" id="KW-0010">Activator</keyword>
<evidence type="ECO:0000256" key="1">
    <source>
        <dbReference type="ARBA" id="ARBA00023015"/>
    </source>
</evidence>
<organism evidence="6 7">
    <name type="scientific">Chitiniphilus eburneus</name>
    <dbReference type="NCBI Taxonomy" id="2571148"/>
    <lineage>
        <taxon>Bacteria</taxon>
        <taxon>Pseudomonadati</taxon>
        <taxon>Pseudomonadota</taxon>
        <taxon>Betaproteobacteria</taxon>
        <taxon>Neisseriales</taxon>
        <taxon>Chitinibacteraceae</taxon>
        <taxon>Chitiniphilus</taxon>
    </lineage>
</organism>
<dbReference type="SMART" id="SM00342">
    <property type="entry name" value="HTH_ARAC"/>
    <property type="match status" value="1"/>
</dbReference>
<evidence type="ECO:0000256" key="2">
    <source>
        <dbReference type="ARBA" id="ARBA00023125"/>
    </source>
</evidence>
<dbReference type="GO" id="GO:0043565">
    <property type="term" value="F:sequence-specific DNA binding"/>
    <property type="evidence" value="ECO:0007669"/>
    <property type="project" value="InterPro"/>
</dbReference>
<dbReference type="InterPro" id="IPR018060">
    <property type="entry name" value="HTH_AraC"/>
</dbReference>
<dbReference type="InterPro" id="IPR018062">
    <property type="entry name" value="HTH_AraC-typ_CS"/>
</dbReference>
<dbReference type="AlphaFoldDB" id="A0A4U0PEY8"/>
<sequence>MPWECRNLAGYLSESGMSMSASYQESFDIDPACRQQCIGGRVYHLRQHLPLTDHDIFFAGYSDIRRRFLVERVDAPFHIAVVCVAGSGELIDGERRLPLAPGMLGILPAGPARRGLHLTGEEWQLGWLLLDATPRWSRFAGPRASVAAAPGADSFFHALALFCHEVGHRVSGAGMALVTVLDLFQRMLAQSAPPDAHSPRLWALFDQVGQDPAREWRVEALAQAHGVSVEQLLRLCVRYLGATPQQLVIAQRMERARRLMVAGCERVGDVAAAVGYQEIASFSRRFQQHFGVNPSEMLRQLHATPRAMPLEPRVLPVR</sequence>
<evidence type="ECO:0000259" key="5">
    <source>
        <dbReference type="PROSITE" id="PS01124"/>
    </source>
</evidence>
<dbReference type="PANTHER" id="PTHR46796">
    <property type="entry name" value="HTH-TYPE TRANSCRIPTIONAL ACTIVATOR RHAS-RELATED"/>
    <property type="match status" value="1"/>
</dbReference>
<evidence type="ECO:0000313" key="7">
    <source>
        <dbReference type="Proteomes" id="UP000310016"/>
    </source>
</evidence>
<proteinExistence type="predicted"/>
<comment type="caution">
    <text evidence="6">The sequence shown here is derived from an EMBL/GenBank/DDBJ whole genome shotgun (WGS) entry which is preliminary data.</text>
</comment>
<reference evidence="6 7" key="1">
    <citation type="submission" date="2019-04" db="EMBL/GenBank/DDBJ databases">
        <title>Chitiniphilus eburnea sp. nov., a novel chitinolytic bacterium isolated from aquaculture sludge.</title>
        <authorList>
            <person name="Sheng M."/>
        </authorList>
    </citation>
    <scope>NUCLEOTIDE SEQUENCE [LARGE SCALE GENOMIC DNA]</scope>
    <source>
        <strain evidence="6 7">HX-2-15</strain>
    </source>
</reference>
<dbReference type="PROSITE" id="PS00041">
    <property type="entry name" value="HTH_ARAC_FAMILY_1"/>
    <property type="match status" value="1"/>
</dbReference>
<dbReference type="EMBL" id="SUMF01000032">
    <property type="protein sequence ID" value="TJZ66395.1"/>
    <property type="molecule type" value="Genomic_DNA"/>
</dbReference>
<gene>
    <name evidence="6" type="ORF">FAZ21_17380</name>
</gene>
<dbReference type="Proteomes" id="UP000310016">
    <property type="component" value="Unassembled WGS sequence"/>
</dbReference>
<dbReference type="Gene3D" id="1.10.10.60">
    <property type="entry name" value="Homeodomain-like"/>
    <property type="match status" value="1"/>
</dbReference>
<dbReference type="GO" id="GO:0003700">
    <property type="term" value="F:DNA-binding transcription factor activity"/>
    <property type="evidence" value="ECO:0007669"/>
    <property type="project" value="InterPro"/>
</dbReference>
<dbReference type="PROSITE" id="PS01124">
    <property type="entry name" value="HTH_ARAC_FAMILY_2"/>
    <property type="match status" value="1"/>
</dbReference>
<dbReference type="InterPro" id="IPR009057">
    <property type="entry name" value="Homeodomain-like_sf"/>
</dbReference>